<dbReference type="Pfam" id="PF00646">
    <property type="entry name" value="F-box"/>
    <property type="match status" value="1"/>
</dbReference>
<dbReference type="CDD" id="cd22160">
    <property type="entry name" value="F-box_AtFBL13-like"/>
    <property type="match status" value="1"/>
</dbReference>
<sequence>MQTAEASTVDIISSLPEAILCHILSFATTKEAVATSVLSKRWIHLWNHVNNLNFPDIKVYSDRCSLSFNEFVYSLLFDREAVGYNVINGFSLDIQYHYADLARRLGLHNITKWINLAVKSKLKYLRLRLSTYDLDYYIDVRYGYAKLPVSIFTCRTLVSLDLRCFSFEAGCPILEVLQIYRTEFLPLEEDSLTLKEFKILSLPKLTRADLYGFRSQCFPVNALSTAKYLCIDTLKVHRWYKVNRMQHPYDVVPIFHNLTHLELHNRWDLVVQVLHQCPKLQNLTLYKGFRLSM</sequence>
<accession>A0A2K3N1K2</accession>
<dbReference type="STRING" id="57577.A0A2K3N1K2"/>
<dbReference type="InterPro" id="IPR053781">
    <property type="entry name" value="F-box_AtFBL13-like"/>
</dbReference>
<dbReference type="InterPro" id="IPR001810">
    <property type="entry name" value="F-box_dom"/>
</dbReference>
<gene>
    <name evidence="2" type="ORF">L195_g020148</name>
</gene>
<dbReference type="EMBL" id="ASHM01015015">
    <property type="protein sequence ID" value="PNX96931.1"/>
    <property type="molecule type" value="Genomic_DNA"/>
</dbReference>
<reference evidence="2 3" key="1">
    <citation type="journal article" date="2014" name="Am. J. Bot.">
        <title>Genome assembly and annotation for red clover (Trifolium pratense; Fabaceae).</title>
        <authorList>
            <person name="Istvanek J."/>
            <person name="Jaros M."/>
            <person name="Krenek A."/>
            <person name="Repkova J."/>
        </authorList>
    </citation>
    <scope>NUCLEOTIDE SEQUENCE [LARGE SCALE GENOMIC DNA]</scope>
    <source>
        <strain evidence="3">cv. Tatra</strain>
        <tissue evidence="2">Young leaves</tissue>
    </source>
</reference>
<proteinExistence type="predicted"/>
<dbReference type="SUPFAM" id="SSF81383">
    <property type="entry name" value="F-box domain"/>
    <property type="match status" value="1"/>
</dbReference>
<dbReference type="InterPro" id="IPR032675">
    <property type="entry name" value="LRR_dom_sf"/>
</dbReference>
<dbReference type="Proteomes" id="UP000236291">
    <property type="component" value="Unassembled WGS sequence"/>
</dbReference>
<name>A0A2K3N1K2_TRIPR</name>
<dbReference type="InterPro" id="IPR055294">
    <property type="entry name" value="FBL60-like"/>
</dbReference>
<comment type="caution">
    <text evidence="2">The sequence shown here is derived from an EMBL/GenBank/DDBJ whole genome shotgun (WGS) entry which is preliminary data.</text>
</comment>
<evidence type="ECO:0000259" key="1">
    <source>
        <dbReference type="Pfam" id="PF00646"/>
    </source>
</evidence>
<organism evidence="2 3">
    <name type="scientific">Trifolium pratense</name>
    <name type="common">Red clover</name>
    <dbReference type="NCBI Taxonomy" id="57577"/>
    <lineage>
        <taxon>Eukaryota</taxon>
        <taxon>Viridiplantae</taxon>
        <taxon>Streptophyta</taxon>
        <taxon>Embryophyta</taxon>
        <taxon>Tracheophyta</taxon>
        <taxon>Spermatophyta</taxon>
        <taxon>Magnoliopsida</taxon>
        <taxon>eudicotyledons</taxon>
        <taxon>Gunneridae</taxon>
        <taxon>Pentapetalae</taxon>
        <taxon>rosids</taxon>
        <taxon>fabids</taxon>
        <taxon>Fabales</taxon>
        <taxon>Fabaceae</taxon>
        <taxon>Papilionoideae</taxon>
        <taxon>50 kb inversion clade</taxon>
        <taxon>NPAAA clade</taxon>
        <taxon>Hologalegina</taxon>
        <taxon>IRL clade</taxon>
        <taxon>Trifolieae</taxon>
        <taxon>Trifolium</taxon>
    </lineage>
</organism>
<evidence type="ECO:0000313" key="2">
    <source>
        <dbReference type="EMBL" id="PNX96931.1"/>
    </source>
</evidence>
<dbReference type="PANTHER" id="PTHR31293">
    <property type="entry name" value="RNI-LIKE SUPERFAMILY PROTEIN"/>
    <property type="match status" value="1"/>
</dbReference>
<dbReference type="Gene3D" id="3.80.10.10">
    <property type="entry name" value="Ribonuclease Inhibitor"/>
    <property type="match status" value="1"/>
</dbReference>
<dbReference type="InterPro" id="IPR036047">
    <property type="entry name" value="F-box-like_dom_sf"/>
</dbReference>
<protein>
    <submittedName>
        <fullName evidence="2">F-box/LRR-repeat protein</fullName>
    </submittedName>
</protein>
<dbReference type="Gene3D" id="1.20.1280.50">
    <property type="match status" value="1"/>
</dbReference>
<evidence type="ECO:0000313" key="3">
    <source>
        <dbReference type="Proteomes" id="UP000236291"/>
    </source>
</evidence>
<reference evidence="2 3" key="2">
    <citation type="journal article" date="2017" name="Front. Plant Sci.">
        <title>Gene Classification and Mining of Molecular Markers Useful in Red Clover (Trifolium pratense) Breeding.</title>
        <authorList>
            <person name="Istvanek J."/>
            <person name="Dluhosova J."/>
            <person name="Dluhos P."/>
            <person name="Patkova L."/>
            <person name="Nedelnik J."/>
            <person name="Repkova J."/>
        </authorList>
    </citation>
    <scope>NUCLEOTIDE SEQUENCE [LARGE SCALE GENOMIC DNA]</scope>
    <source>
        <strain evidence="3">cv. Tatra</strain>
        <tissue evidence="2">Young leaves</tissue>
    </source>
</reference>
<dbReference type="AlphaFoldDB" id="A0A2K3N1K2"/>
<dbReference type="PANTHER" id="PTHR31293:SF12">
    <property type="entry name" value="RNI-LIKE SUPERFAMILY PROTEIN"/>
    <property type="match status" value="1"/>
</dbReference>
<dbReference type="SUPFAM" id="SSF52047">
    <property type="entry name" value="RNI-like"/>
    <property type="match status" value="1"/>
</dbReference>
<feature type="domain" description="F-box" evidence="1">
    <location>
        <begin position="12"/>
        <end position="51"/>
    </location>
</feature>